<evidence type="ECO:0000313" key="2">
    <source>
        <dbReference type="EMBL" id="MFC7750861.1"/>
    </source>
</evidence>
<feature type="transmembrane region" description="Helical" evidence="1">
    <location>
        <begin position="6"/>
        <end position="23"/>
    </location>
</feature>
<keyword evidence="1" id="KW-0472">Membrane</keyword>
<dbReference type="Proteomes" id="UP001596528">
    <property type="component" value="Unassembled WGS sequence"/>
</dbReference>
<organism evidence="2 3">
    <name type="scientific">Paenibacillus thermoaerophilus</name>
    <dbReference type="NCBI Taxonomy" id="1215385"/>
    <lineage>
        <taxon>Bacteria</taxon>
        <taxon>Bacillati</taxon>
        <taxon>Bacillota</taxon>
        <taxon>Bacilli</taxon>
        <taxon>Bacillales</taxon>
        <taxon>Paenibacillaceae</taxon>
        <taxon>Paenibacillus</taxon>
    </lineage>
</organism>
<keyword evidence="1" id="KW-1133">Transmembrane helix</keyword>
<dbReference type="RefSeq" id="WP_138790685.1">
    <property type="nucleotide sequence ID" value="NZ_JBHTGQ010000030.1"/>
</dbReference>
<feature type="transmembrane region" description="Helical" evidence="1">
    <location>
        <begin position="30"/>
        <end position="50"/>
    </location>
</feature>
<feature type="transmembrane region" description="Helical" evidence="1">
    <location>
        <begin position="62"/>
        <end position="86"/>
    </location>
</feature>
<name>A0ABW2V7X7_9BACL</name>
<reference evidence="3" key="1">
    <citation type="journal article" date="2019" name="Int. J. Syst. Evol. Microbiol.">
        <title>The Global Catalogue of Microorganisms (GCM) 10K type strain sequencing project: providing services to taxonomists for standard genome sequencing and annotation.</title>
        <authorList>
            <consortium name="The Broad Institute Genomics Platform"/>
            <consortium name="The Broad Institute Genome Sequencing Center for Infectious Disease"/>
            <person name="Wu L."/>
            <person name="Ma J."/>
        </authorList>
    </citation>
    <scope>NUCLEOTIDE SEQUENCE [LARGE SCALE GENOMIC DNA]</scope>
    <source>
        <strain evidence="3">JCM 18657</strain>
    </source>
</reference>
<dbReference type="InterPro" id="IPR010001">
    <property type="entry name" value="BofA"/>
</dbReference>
<sequence length="87" mass="9588">MKTVLWGALAGSGVWLAWLLWRYGEARKRVTWLGLQFVLAALLIVLAQGTASRFGLHVPLNWFSVLSVMALGLPGLGLVVAVRMWLL</sequence>
<evidence type="ECO:0000256" key="1">
    <source>
        <dbReference type="SAM" id="Phobius"/>
    </source>
</evidence>
<dbReference type="EMBL" id="JBHTGQ010000030">
    <property type="protein sequence ID" value="MFC7750861.1"/>
    <property type="molecule type" value="Genomic_DNA"/>
</dbReference>
<evidence type="ECO:0000313" key="3">
    <source>
        <dbReference type="Proteomes" id="UP001596528"/>
    </source>
</evidence>
<keyword evidence="1" id="KW-0812">Transmembrane</keyword>
<accession>A0ABW2V7X7</accession>
<protein>
    <submittedName>
        <fullName evidence="2">Pro-sigmaK processing inhibitor BofA family protein</fullName>
    </submittedName>
</protein>
<comment type="caution">
    <text evidence="2">The sequence shown here is derived from an EMBL/GenBank/DDBJ whole genome shotgun (WGS) entry which is preliminary data.</text>
</comment>
<proteinExistence type="predicted"/>
<gene>
    <name evidence="2" type="ORF">ACFQWB_13115</name>
</gene>
<keyword evidence="3" id="KW-1185">Reference proteome</keyword>
<dbReference type="Pfam" id="PF07441">
    <property type="entry name" value="BofA"/>
    <property type="match status" value="1"/>
</dbReference>